<evidence type="ECO:0000256" key="5">
    <source>
        <dbReference type="ARBA" id="ARBA00023136"/>
    </source>
</evidence>
<keyword evidence="4 7" id="KW-1133">Transmembrane helix</keyword>
<protein>
    <submittedName>
        <fullName evidence="8">Uncharacterized protein</fullName>
    </submittedName>
</protein>
<keyword evidence="3 7" id="KW-0812">Transmembrane</keyword>
<evidence type="ECO:0000313" key="8">
    <source>
        <dbReference type="EMBL" id="KAF6005184.1"/>
    </source>
</evidence>
<dbReference type="Proteomes" id="UP000530660">
    <property type="component" value="Unassembled WGS sequence"/>
</dbReference>
<evidence type="ECO:0000256" key="7">
    <source>
        <dbReference type="SAM" id="Phobius"/>
    </source>
</evidence>
<dbReference type="SUPFAM" id="SSF161033">
    <property type="entry name" value="Photosystem II reaction center protein M, PsbM"/>
    <property type="match status" value="1"/>
</dbReference>
<keyword evidence="9" id="KW-1185">Reference proteome</keyword>
<name>A0A7J7IRK1_9RHOD</name>
<gene>
    <name evidence="8" type="ORF">F1559_002098</name>
</gene>
<evidence type="ECO:0000256" key="4">
    <source>
        <dbReference type="ARBA" id="ARBA00022989"/>
    </source>
</evidence>
<evidence type="ECO:0000256" key="3">
    <source>
        <dbReference type="ARBA" id="ARBA00022692"/>
    </source>
</evidence>
<keyword evidence="1" id="KW-0674">Reaction center</keyword>
<evidence type="ECO:0000313" key="9">
    <source>
        <dbReference type="Proteomes" id="UP000530660"/>
    </source>
</evidence>
<dbReference type="GO" id="GO:0009523">
    <property type="term" value="C:photosystem II"/>
    <property type="evidence" value="ECO:0007669"/>
    <property type="project" value="UniProtKB-KW"/>
</dbReference>
<reference evidence="8 9" key="1">
    <citation type="journal article" date="2020" name="J. Phycol.">
        <title>Comparative genome analysis reveals Cyanidiococcus gen. nov., a new extremophilic red algal genus sister to Cyanidioschyzon (Cyanidioschyzonaceae, Rhodophyta).</title>
        <authorList>
            <person name="Liu S.-L."/>
            <person name="Chiang Y.-R."/>
            <person name="Yoon H.S."/>
            <person name="Fu H.-Y."/>
        </authorList>
    </citation>
    <scope>NUCLEOTIDE SEQUENCE [LARGE SCALE GENOMIC DNA]</scope>
    <source>
        <strain evidence="8 9">THAL066</strain>
    </source>
</reference>
<comment type="caution">
    <text evidence="8">The sequence shown here is derived from an EMBL/GenBank/DDBJ whole genome shotgun (WGS) entry which is preliminary data.</text>
</comment>
<keyword evidence="5 7" id="KW-0472">Membrane</keyword>
<sequence length="108" mass="11432">MRRVATRTLASVVTKPEGGAAPKSRVRLSWSFVPAAPLFAALSGLPSLANAGEDGAMTVQFGAYLAVFLGTLIPVAFLIILYIQSETRKAAMEAVSGGSEEEEELEFE</sequence>
<dbReference type="EMBL" id="VWRR01000001">
    <property type="protein sequence ID" value="KAF6005184.1"/>
    <property type="molecule type" value="Genomic_DNA"/>
</dbReference>
<dbReference type="GO" id="GO:0019684">
    <property type="term" value="P:photosynthesis, light reaction"/>
    <property type="evidence" value="ECO:0007669"/>
    <property type="project" value="InterPro"/>
</dbReference>
<dbReference type="InterPro" id="IPR037269">
    <property type="entry name" value="PSII_PsbM_sf"/>
</dbReference>
<dbReference type="OrthoDB" id="40270at2759"/>
<organism evidence="8 9">
    <name type="scientific">Cyanidiococcus yangmingshanensis</name>
    <dbReference type="NCBI Taxonomy" id="2690220"/>
    <lineage>
        <taxon>Eukaryota</taxon>
        <taxon>Rhodophyta</taxon>
        <taxon>Bangiophyceae</taxon>
        <taxon>Cyanidiales</taxon>
        <taxon>Cyanidiaceae</taxon>
        <taxon>Cyanidiococcus</taxon>
    </lineage>
</organism>
<keyword evidence="6" id="KW-0604">Photosystem II</keyword>
<evidence type="ECO:0000256" key="1">
    <source>
        <dbReference type="ARBA" id="ARBA00022469"/>
    </source>
</evidence>
<keyword evidence="2" id="KW-0602">Photosynthesis</keyword>
<dbReference type="AlphaFoldDB" id="A0A7J7IRK1"/>
<proteinExistence type="predicted"/>
<evidence type="ECO:0000256" key="6">
    <source>
        <dbReference type="ARBA" id="ARBA00023276"/>
    </source>
</evidence>
<evidence type="ECO:0000256" key="2">
    <source>
        <dbReference type="ARBA" id="ARBA00022531"/>
    </source>
</evidence>
<feature type="transmembrane region" description="Helical" evidence="7">
    <location>
        <begin position="61"/>
        <end position="83"/>
    </location>
</feature>
<dbReference type="InterPro" id="IPR007826">
    <property type="entry name" value="PSII_PsbM"/>
</dbReference>
<accession>A0A7J7IRK1</accession>
<dbReference type="NCBIfam" id="TIGR03038">
    <property type="entry name" value="PS_II_psbM"/>
    <property type="match status" value="1"/>
</dbReference>